<comment type="caution">
    <text evidence="2">The sequence shown here is derived from an EMBL/GenBank/DDBJ whole genome shotgun (WGS) entry which is preliminary data.</text>
</comment>
<proteinExistence type="predicted"/>
<dbReference type="EMBL" id="AJWZ01010287">
    <property type="protein sequence ID" value="EKC48898.1"/>
    <property type="molecule type" value="Genomic_DNA"/>
</dbReference>
<sequence length="67" mass="8044">RGFVYVRENEALMNSARDLACRVIDENYNVKFHDWNAVKSGLRDELSRLMYERTKRRPMILPILMEI</sequence>
<evidence type="ECO:0000313" key="2">
    <source>
        <dbReference type="EMBL" id="EKC48898.1"/>
    </source>
</evidence>
<organism evidence="2">
    <name type="scientific">human gut metagenome</name>
    <dbReference type="NCBI Taxonomy" id="408170"/>
    <lineage>
        <taxon>unclassified sequences</taxon>
        <taxon>metagenomes</taxon>
        <taxon>organismal metagenomes</taxon>
    </lineage>
</organism>
<gene>
    <name evidence="2" type="ORF">OBE_14927</name>
</gene>
<dbReference type="Gene3D" id="3.10.20.580">
    <property type="match status" value="1"/>
</dbReference>
<protein>
    <submittedName>
        <fullName evidence="2">Metallo-beta-lactamase superfamily protein</fullName>
    </submittedName>
</protein>
<reference evidence="2" key="1">
    <citation type="journal article" date="2013" name="Environ. Microbiol.">
        <title>Microbiota from the distal guts of lean and obese adolescents exhibit partial functional redundancy besides clear differences in community structure.</title>
        <authorList>
            <person name="Ferrer M."/>
            <person name="Ruiz A."/>
            <person name="Lanza F."/>
            <person name="Haange S.B."/>
            <person name="Oberbach A."/>
            <person name="Till H."/>
            <person name="Bargiela R."/>
            <person name="Campoy C."/>
            <person name="Segura M.T."/>
            <person name="Richter M."/>
            <person name="von Bergen M."/>
            <person name="Seifert J."/>
            <person name="Suarez A."/>
        </authorList>
    </citation>
    <scope>NUCLEOTIDE SEQUENCE</scope>
</reference>
<dbReference type="Pfam" id="PF17770">
    <property type="entry name" value="RNase_J_C"/>
    <property type="match status" value="1"/>
</dbReference>
<dbReference type="AlphaFoldDB" id="K1RTZ6"/>
<feature type="domain" description="Ribonuclease J C-terminal" evidence="1">
    <location>
        <begin position="1"/>
        <end position="67"/>
    </location>
</feature>
<name>K1RTZ6_9ZZZZ</name>
<feature type="non-terminal residue" evidence="2">
    <location>
        <position position="1"/>
    </location>
</feature>
<evidence type="ECO:0000259" key="1">
    <source>
        <dbReference type="Pfam" id="PF17770"/>
    </source>
</evidence>
<accession>K1RTZ6</accession>
<dbReference type="InterPro" id="IPR041636">
    <property type="entry name" value="RNase_J_C"/>
</dbReference>